<dbReference type="EC" id="2.3.2.26" evidence="3"/>
<dbReference type="OrthoDB" id="8068875at2759"/>
<proteinExistence type="predicted"/>
<evidence type="ECO:0000256" key="2">
    <source>
        <dbReference type="ARBA" id="ARBA00004906"/>
    </source>
</evidence>
<dbReference type="EMBL" id="JACXVP010000007">
    <property type="protein sequence ID" value="KAG5594433.1"/>
    <property type="molecule type" value="Genomic_DNA"/>
</dbReference>
<keyword evidence="8" id="KW-1185">Reference proteome</keyword>
<dbReference type="InterPro" id="IPR000569">
    <property type="entry name" value="HECT_dom"/>
</dbReference>
<comment type="caution">
    <text evidence="7">The sequence shown here is derived from an EMBL/GenBank/DDBJ whole genome shotgun (WGS) entry which is preliminary data.</text>
</comment>
<accession>A0A9J5Y1X6</accession>
<dbReference type="Gene3D" id="3.30.2160.10">
    <property type="entry name" value="Hect, E3 ligase catalytic domain"/>
    <property type="match status" value="1"/>
</dbReference>
<comment type="pathway">
    <text evidence="2">Protein modification; protein ubiquitination.</text>
</comment>
<sequence>MEYKDAWTNKVGLVLFFSYAVSGKTTNSSGVYCIRWDLHPEYPLMEFHLQPIARKIHEQIQLRFGFYALMPLQSFYHRKVIDLCNCIGLVLMHKIQIKVVFDRVFFLQLAREGISLGYSDIPSYTRDELDQDILSLTFAYDVEELGSIKTIELCPKGKDIVVNS</sequence>
<gene>
    <name evidence="7" type="ORF">H5410_035665</name>
</gene>
<evidence type="ECO:0000259" key="6">
    <source>
        <dbReference type="Pfam" id="PF00632"/>
    </source>
</evidence>
<dbReference type="InterPro" id="IPR035983">
    <property type="entry name" value="Hect_E3_ubiquitin_ligase"/>
</dbReference>
<comment type="catalytic activity">
    <reaction evidence="1">
        <text>S-ubiquitinyl-[E2 ubiquitin-conjugating enzyme]-L-cysteine + [acceptor protein]-L-lysine = [E2 ubiquitin-conjugating enzyme]-L-cysteine + N(6)-ubiquitinyl-[acceptor protein]-L-lysine.</text>
        <dbReference type="EC" id="2.3.2.26"/>
    </reaction>
</comment>
<feature type="domain" description="HECT" evidence="6">
    <location>
        <begin position="86"/>
        <end position="163"/>
    </location>
</feature>
<dbReference type="PANTHER" id="PTHR11254">
    <property type="entry name" value="HECT DOMAIN UBIQUITIN-PROTEIN LIGASE"/>
    <property type="match status" value="1"/>
</dbReference>
<dbReference type="GO" id="GO:0061630">
    <property type="term" value="F:ubiquitin protein ligase activity"/>
    <property type="evidence" value="ECO:0007669"/>
    <property type="project" value="TreeGrafter"/>
</dbReference>
<protein>
    <recommendedName>
        <fullName evidence="3">HECT-type E3 ubiquitin transferase</fullName>
        <ecNumber evidence="3">2.3.2.26</ecNumber>
    </recommendedName>
</protein>
<organism evidence="7 8">
    <name type="scientific">Solanum commersonii</name>
    <name type="common">Commerson's wild potato</name>
    <name type="synonym">Commerson's nightshade</name>
    <dbReference type="NCBI Taxonomy" id="4109"/>
    <lineage>
        <taxon>Eukaryota</taxon>
        <taxon>Viridiplantae</taxon>
        <taxon>Streptophyta</taxon>
        <taxon>Embryophyta</taxon>
        <taxon>Tracheophyta</taxon>
        <taxon>Spermatophyta</taxon>
        <taxon>Magnoliopsida</taxon>
        <taxon>eudicotyledons</taxon>
        <taxon>Gunneridae</taxon>
        <taxon>Pentapetalae</taxon>
        <taxon>asterids</taxon>
        <taxon>lamiids</taxon>
        <taxon>Solanales</taxon>
        <taxon>Solanaceae</taxon>
        <taxon>Solanoideae</taxon>
        <taxon>Solaneae</taxon>
        <taxon>Solanum</taxon>
    </lineage>
</organism>
<dbReference type="AlphaFoldDB" id="A0A9J5Y1X6"/>
<dbReference type="PANTHER" id="PTHR11254:SF430">
    <property type="entry name" value="E3 UBIQUITIN-PROTEIN LIGASE UPL5-LIKE"/>
    <property type="match status" value="1"/>
</dbReference>
<keyword evidence="4" id="KW-0808">Transferase</keyword>
<evidence type="ECO:0000256" key="4">
    <source>
        <dbReference type="ARBA" id="ARBA00022679"/>
    </source>
</evidence>
<dbReference type="Proteomes" id="UP000824120">
    <property type="component" value="Chromosome 7"/>
</dbReference>
<dbReference type="GO" id="GO:0005737">
    <property type="term" value="C:cytoplasm"/>
    <property type="evidence" value="ECO:0007669"/>
    <property type="project" value="TreeGrafter"/>
</dbReference>
<evidence type="ECO:0000256" key="1">
    <source>
        <dbReference type="ARBA" id="ARBA00000885"/>
    </source>
</evidence>
<dbReference type="SUPFAM" id="SSF56204">
    <property type="entry name" value="Hect, E3 ligase catalytic domain"/>
    <property type="match status" value="1"/>
</dbReference>
<evidence type="ECO:0000313" key="8">
    <source>
        <dbReference type="Proteomes" id="UP000824120"/>
    </source>
</evidence>
<dbReference type="InterPro" id="IPR050409">
    <property type="entry name" value="E3_ubiq-protein_ligase"/>
</dbReference>
<evidence type="ECO:0000313" key="7">
    <source>
        <dbReference type="EMBL" id="KAG5594433.1"/>
    </source>
</evidence>
<dbReference type="GO" id="GO:0006511">
    <property type="term" value="P:ubiquitin-dependent protein catabolic process"/>
    <property type="evidence" value="ECO:0007669"/>
    <property type="project" value="TreeGrafter"/>
</dbReference>
<dbReference type="GO" id="GO:0000209">
    <property type="term" value="P:protein polyubiquitination"/>
    <property type="evidence" value="ECO:0007669"/>
    <property type="project" value="TreeGrafter"/>
</dbReference>
<keyword evidence="5" id="KW-0833">Ubl conjugation pathway</keyword>
<evidence type="ECO:0000256" key="3">
    <source>
        <dbReference type="ARBA" id="ARBA00012485"/>
    </source>
</evidence>
<dbReference type="Pfam" id="PF00632">
    <property type="entry name" value="HECT"/>
    <property type="match status" value="1"/>
</dbReference>
<evidence type="ECO:0000256" key="5">
    <source>
        <dbReference type="ARBA" id="ARBA00022786"/>
    </source>
</evidence>
<name>A0A9J5Y1X6_SOLCO</name>
<reference evidence="7 8" key="1">
    <citation type="submission" date="2020-09" db="EMBL/GenBank/DDBJ databases">
        <title>De no assembly of potato wild relative species, Solanum commersonii.</title>
        <authorList>
            <person name="Cho K."/>
        </authorList>
    </citation>
    <scope>NUCLEOTIDE SEQUENCE [LARGE SCALE GENOMIC DNA]</scope>
    <source>
        <strain evidence="7">LZ3.2</strain>
        <tissue evidence="7">Leaf</tissue>
    </source>
</reference>